<accession>A0AC34QXE8</accession>
<reference evidence="2" key="1">
    <citation type="submission" date="2022-11" db="UniProtKB">
        <authorList>
            <consortium name="WormBaseParasite"/>
        </authorList>
    </citation>
    <scope>IDENTIFICATION</scope>
</reference>
<proteinExistence type="predicted"/>
<sequence length="458" mass="51859">MSSAETDNSEYFELLIEREKLRANLISLKAANKALLDEDARLQNEEIENKRKLFALKLESENIVKLTDAKKMQCSHLLSQIFSDKAYLDYFNQQMEFQDQWTAELNKFRDVMKKESNMMEHCSKTLENEEWNIKKRNKENSLKNDRKIYEKQREAAKQMKVKYEDVVGILREELSSPVIDFINNMVQLELSGLEFGSKPGVIVRKPLTPLNGKKNTNVAVVQSNKSMVSSKSPKCLTPPRIKQPSAPLLLKKPSTPNAKSRPLKENNLSSILSSRNSLLNMESVDTDGFLSMLSPRKTTPKAKSTPPSLQKPSIHYPSTPKKLATPPRTANVHEGVIHEMLRVSTQMPKPTSIPNFESTPEKHLTPTAVELSDANFNMNESYGNFANEDLDDVQQSFGHEAYNLLGTSTDNPVFAESDSPGNGGRVFNFISQDSDHNSGNFFNFDNTRTNDENPDFLF</sequence>
<protein>
    <submittedName>
        <fullName evidence="2">Uncharacterized protein</fullName>
    </submittedName>
</protein>
<dbReference type="Proteomes" id="UP000887576">
    <property type="component" value="Unplaced"/>
</dbReference>
<evidence type="ECO:0000313" key="1">
    <source>
        <dbReference type="Proteomes" id="UP000887576"/>
    </source>
</evidence>
<evidence type="ECO:0000313" key="2">
    <source>
        <dbReference type="WBParaSite" id="JU765_v2.g20196.t1"/>
    </source>
</evidence>
<name>A0AC34QXE8_9BILA</name>
<dbReference type="WBParaSite" id="JU765_v2.g20196.t1">
    <property type="protein sequence ID" value="JU765_v2.g20196.t1"/>
    <property type="gene ID" value="JU765_v2.g20196"/>
</dbReference>
<organism evidence="1 2">
    <name type="scientific">Panagrolaimus sp. JU765</name>
    <dbReference type="NCBI Taxonomy" id="591449"/>
    <lineage>
        <taxon>Eukaryota</taxon>
        <taxon>Metazoa</taxon>
        <taxon>Ecdysozoa</taxon>
        <taxon>Nematoda</taxon>
        <taxon>Chromadorea</taxon>
        <taxon>Rhabditida</taxon>
        <taxon>Tylenchina</taxon>
        <taxon>Panagrolaimomorpha</taxon>
        <taxon>Panagrolaimoidea</taxon>
        <taxon>Panagrolaimidae</taxon>
        <taxon>Panagrolaimus</taxon>
    </lineage>
</organism>